<dbReference type="RefSeq" id="WP_189136041.1">
    <property type="nucleotide sequence ID" value="NZ_BMMS01000102.1"/>
</dbReference>
<evidence type="ECO:0000313" key="2">
    <source>
        <dbReference type="Proteomes" id="UP000641932"/>
    </source>
</evidence>
<protein>
    <submittedName>
        <fullName evidence="1">Uncharacterized protein</fullName>
    </submittedName>
</protein>
<reference evidence="1" key="2">
    <citation type="submission" date="2020-09" db="EMBL/GenBank/DDBJ databases">
        <authorList>
            <person name="Sun Q."/>
            <person name="Zhou Y."/>
        </authorList>
    </citation>
    <scope>NUCLEOTIDE SEQUENCE</scope>
    <source>
        <strain evidence="1">CGMCC 4.7201</strain>
    </source>
</reference>
<dbReference type="AlphaFoldDB" id="A0A918A0X1"/>
<keyword evidence="2" id="KW-1185">Reference proteome</keyword>
<name>A0A918A0X1_9ACTN</name>
<comment type="caution">
    <text evidence="1">The sequence shown here is derived from an EMBL/GenBank/DDBJ whole genome shotgun (WGS) entry which is preliminary data.</text>
</comment>
<dbReference type="EMBL" id="BMMS01000102">
    <property type="protein sequence ID" value="GGP01347.1"/>
    <property type="molecule type" value="Genomic_DNA"/>
</dbReference>
<sequence length="95" mass="9734">MSCEHRAAGVLARPAGIHRCPRPSRAPRLRLALTAGAALTVLGSGAAFADGAEGLARESLATQGVAVQEPTAEQLQAAADQLAVEGFKAAREAFR</sequence>
<evidence type="ECO:0000313" key="1">
    <source>
        <dbReference type="EMBL" id="GGP01347.1"/>
    </source>
</evidence>
<proteinExistence type="predicted"/>
<dbReference type="Proteomes" id="UP000641932">
    <property type="component" value="Unassembled WGS sequence"/>
</dbReference>
<reference evidence="1" key="1">
    <citation type="journal article" date="2014" name="Int. J. Syst. Evol. Microbiol.">
        <title>Complete genome sequence of Corynebacterium casei LMG S-19264T (=DSM 44701T), isolated from a smear-ripened cheese.</title>
        <authorList>
            <consortium name="US DOE Joint Genome Institute (JGI-PGF)"/>
            <person name="Walter F."/>
            <person name="Albersmeier A."/>
            <person name="Kalinowski J."/>
            <person name="Ruckert C."/>
        </authorList>
    </citation>
    <scope>NUCLEOTIDE SEQUENCE</scope>
    <source>
        <strain evidence="1">CGMCC 4.7201</strain>
    </source>
</reference>
<accession>A0A918A0X1</accession>
<organism evidence="1 2">
    <name type="scientific">Wenjunlia tyrosinilytica</name>
    <dbReference type="NCBI Taxonomy" id="1544741"/>
    <lineage>
        <taxon>Bacteria</taxon>
        <taxon>Bacillati</taxon>
        <taxon>Actinomycetota</taxon>
        <taxon>Actinomycetes</taxon>
        <taxon>Kitasatosporales</taxon>
        <taxon>Streptomycetaceae</taxon>
        <taxon>Wenjunlia</taxon>
    </lineage>
</organism>
<gene>
    <name evidence="1" type="ORF">GCM10012280_72000</name>
</gene>